<gene>
    <name evidence="2" type="ORF">I4I81_05990</name>
</gene>
<evidence type="ECO:0000313" key="3">
    <source>
        <dbReference type="Proteomes" id="UP000694287"/>
    </source>
</evidence>
<dbReference type="EMBL" id="JADQDK010000001">
    <property type="protein sequence ID" value="MBW0133801.1"/>
    <property type="molecule type" value="Genomic_DNA"/>
</dbReference>
<feature type="region of interest" description="Disordered" evidence="1">
    <location>
        <begin position="1"/>
        <end position="61"/>
    </location>
</feature>
<evidence type="ECO:0000256" key="1">
    <source>
        <dbReference type="SAM" id="MobiDB-lite"/>
    </source>
</evidence>
<protein>
    <submittedName>
        <fullName evidence="2">Uncharacterized protein</fullName>
    </submittedName>
</protein>
<sequence length="76" mass="8016">MLRGGAATTAGSAGPVRPGPSSPAGRNGTFARAEEPGGRRPRPAPAEEASMTRRTIPPQDRLWLELDRPTNLLVIT</sequence>
<keyword evidence="3" id="KW-1185">Reference proteome</keyword>
<reference evidence="2 3" key="1">
    <citation type="submission" date="2020-11" db="EMBL/GenBank/DDBJ databases">
        <title>Pseudonocardia abyssalis sp. nov. and Pseudonocardia oceani sp. nov., description and phylogenomic analysis of two novel actinomycetes isolated from the deep Southern Ocean.</title>
        <authorList>
            <person name="Parra J."/>
        </authorList>
    </citation>
    <scope>NUCLEOTIDE SEQUENCE [LARGE SCALE GENOMIC DNA]</scope>
    <source>
        <strain evidence="2 3">KRD-168</strain>
    </source>
</reference>
<organism evidence="2 3">
    <name type="scientific">Pseudonocardia abyssalis</name>
    <dbReference type="NCBI Taxonomy" id="2792008"/>
    <lineage>
        <taxon>Bacteria</taxon>
        <taxon>Bacillati</taxon>
        <taxon>Actinomycetota</taxon>
        <taxon>Actinomycetes</taxon>
        <taxon>Pseudonocardiales</taxon>
        <taxon>Pseudonocardiaceae</taxon>
        <taxon>Pseudonocardia</taxon>
    </lineage>
</organism>
<proteinExistence type="predicted"/>
<dbReference type="Proteomes" id="UP000694287">
    <property type="component" value="Unassembled WGS sequence"/>
</dbReference>
<name>A0ABS6UNH7_9PSEU</name>
<dbReference type="RefSeq" id="WP_218615871.1">
    <property type="nucleotide sequence ID" value="NZ_JADQDK010000001.1"/>
</dbReference>
<feature type="compositionally biased region" description="Low complexity" evidence="1">
    <location>
        <begin position="1"/>
        <end position="14"/>
    </location>
</feature>
<evidence type="ECO:0000313" key="2">
    <source>
        <dbReference type="EMBL" id="MBW0133801.1"/>
    </source>
</evidence>
<comment type="caution">
    <text evidence="2">The sequence shown here is derived from an EMBL/GenBank/DDBJ whole genome shotgun (WGS) entry which is preliminary data.</text>
</comment>
<accession>A0ABS6UNH7</accession>